<dbReference type="KEGG" id="smiz:4412673_01253"/>
<gene>
    <name evidence="1" type="ORF">SAMEA4412673_01253</name>
</gene>
<dbReference type="RefSeq" id="WP_139185399.1">
    <property type="nucleotide sequence ID" value="NZ_FNGK01000001.1"/>
</dbReference>
<dbReference type="EMBL" id="LT906468">
    <property type="protein sequence ID" value="SNV46600.1"/>
    <property type="molecule type" value="Genomic_DNA"/>
</dbReference>
<dbReference type="Proteomes" id="UP000215355">
    <property type="component" value="Chromosome 1"/>
</dbReference>
<organism evidence="1 2">
    <name type="scientific">Sphingobacterium mizutaii</name>
    <dbReference type="NCBI Taxonomy" id="1010"/>
    <lineage>
        <taxon>Bacteria</taxon>
        <taxon>Pseudomonadati</taxon>
        <taxon>Bacteroidota</taxon>
        <taxon>Sphingobacteriia</taxon>
        <taxon>Sphingobacteriales</taxon>
        <taxon>Sphingobacteriaceae</taxon>
        <taxon>Sphingobacterium</taxon>
    </lineage>
</organism>
<proteinExistence type="predicted"/>
<name>A0AAJ4XBB5_9SPHI</name>
<dbReference type="AlphaFoldDB" id="A0AAJ4XBB5"/>
<accession>A0AAJ4XBB5</accession>
<evidence type="ECO:0000313" key="1">
    <source>
        <dbReference type="EMBL" id="SNV46600.1"/>
    </source>
</evidence>
<protein>
    <submittedName>
        <fullName evidence="1">Uncharacterized protein</fullName>
    </submittedName>
</protein>
<evidence type="ECO:0000313" key="2">
    <source>
        <dbReference type="Proteomes" id="UP000215355"/>
    </source>
</evidence>
<reference evidence="1 2" key="1">
    <citation type="submission" date="2017-06" db="EMBL/GenBank/DDBJ databases">
        <authorList>
            <consortium name="Pathogen Informatics"/>
        </authorList>
    </citation>
    <scope>NUCLEOTIDE SEQUENCE [LARGE SCALE GENOMIC DNA]</scope>
    <source>
        <strain evidence="1 2">NCTC12149</strain>
    </source>
</reference>
<sequence>MIKKATQNGLLFLNQDGKDRRIDQDYELNQDGKDRRIDQDYELNQDGKDGRIDQDIHFKKKIALSILNEL</sequence>